<dbReference type="InterPro" id="IPR011009">
    <property type="entry name" value="Kinase-like_dom_sf"/>
</dbReference>
<dbReference type="CDD" id="cd00180">
    <property type="entry name" value="PKc"/>
    <property type="match status" value="1"/>
</dbReference>
<dbReference type="InterPro" id="IPR008271">
    <property type="entry name" value="Ser/Thr_kinase_AS"/>
</dbReference>
<dbReference type="PROSITE" id="PS00108">
    <property type="entry name" value="PROTEIN_KINASE_ST"/>
    <property type="match status" value="1"/>
</dbReference>
<dbReference type="InterPro" id="IPR017441">
    <property type="entry name" value="Protein_kinase_ATP_BS"/>
</dbReference>
<dbReference type="Pfam" id="PF00069">
    <property type="entry name" value="Pkinase"/>
    <property type="match status" value="1"/>
</dbReference>
<dbReference type="Gene3D" id="3.40.50.300">
    <property type="entry name" value="P-loop containing nucleotide triphosphate hydrolases"/>
    <property type="match status" value="1"/>
</dbReference>
<dbReference type="OrthoDB" id="8596411at2759"/>
<dbReference type="SUPFAM" id="SSF56112">
    <property type="entry name" value="Protein kinase-like (PK-like)"/>
    <property type="match status" value="1"/>
</dbReference>
<feature type="repeat" description="ANK" evidence="3">
    <location>
        <begin position="646"/>
        <end position="667"/>
    </location>
</feature>
<dbReference type="PROSITE" id="PS00675">
    <property type="entry name" value="SIGMA54_INTERACT_1"/>
    <property type="match status" value="1"/>
</dbReference>
<comment type="caution">
    <text evidence="6">The sequence shown here is derived from an EMBL/GenBank/DDBJ whole genome shotgun (WGS) entry which is preliminary data.</text>
</comment>
<evidence type="ECO:0000256" key="3">
    <source>
        <dbReference type="PROSITE-ProRule" id="PRU00023"/>
    </source>
</evidence>
<dbReference type="SUPFAM" id="SSF48403">
    <property type="entry name" value="Ankyrin repeat"/>
    <property type="match status" value="1"/>
</dbReference>
<dbReference type="Gene3D" id="1.25.40.20">
    <property type="entry name" value="Ankyrin repeat-containing domain"/>
    <property type="match status" value="2"/>
</dbReference>
<dbReference type="EMBL" id="AHHH01000049">
    <property type="protein sequence ID" value="ESU43411.1"/>
    <property type="molecule type" value="Genomic_DNA"/>
</dbReference>
<dbReference type="InterPro" id="IPR025662">
    <property type="entry name" value="Sigma_54_int_dom_ATP-bd_1"/>
</dbReference>
<dbReference type="GO" id="GO:0004672">
    <property type="term" value="F:protein kinase activity"/>
    <property type="evidence" value="ECO:0007669"/>
    <property type="project" value="InterPro"/>
</dbReference>
<keyword evidence="3" id="KW-0040">ANK repeat</keyword>
<dbReference type="PROSITE" id="PS00107">
    <property type="entry name" value="PROTEIN_KINASE_ATP"/>
    <property type="match status" value="1"/>
</dbReference>
<protein>
    <submittedName>
        <fullName evidence="6">Ankyrin repeat protein</fullName>
    </submittedName>
</protein>
<evidence type="ECO:0000313" key="6">
    <source>
        <dbReference type="EMBL" id="ESU43411.1"/>
    </source>
</evidence>
<dbReference type="VEuPathDB" id="GiardiaDB:QR46_3977"/>
<dbReference type="AlphaFoldDB" id="V6TXD6"/>
<gene>
    <name evidence="6" type="ORF">GSB_153420</name>
</gene>
<dbReference type="InterPro" id="IPR036770">
    <property type="entry name" value="Ankyrin_rpt-contain_sf"/>
</dbReference>
<dbReference type="InterPro" id="IPR002110">
    <property type="entry name" value="Ankyrin_rpt"/>
</dbReference>
<proteinExistence type="predicted"/>
<keyword evidence="1 4" id="KW-0547">Nucleotide-binding</keyword>
<dbReference type="SMART" id="SM00220">
    <property type="entry name" value="S_TKc"/>
    <property type="match status" value="1"/>
</dbReference>
<keyword evidence="2 4" id="KW-0067">ATP-binding</keyword>
<dbReference type="InterPro" id="IPR027417">
    <property type="entry name" value="P-loop_NTPase"/>
</dbReference>
<dbReference type="Pfam" id="PF12796">
    <property type="entry name" value="Ank_2"/>
    <property type="match status" value="1"/>
</dbReference>
<dbReference type="PROSITE" id="PS50011">
    <property type="entry name" value="PROTEIN_KINASE_DOM"/>
    <property type="match status" value="1"/>
</dbReference>
<evidence type="ECO:0000259" key="5">
    <source>
        <dbReference type="PROSITE" id="PS50011"/>
    </source>
</evidence>
<dbReference type="Proteomes" id="UP000018040">
    <property type="component" value="Unassembled WGS sequence"/>
</dbReference>
<organism evidence="6 7">
    <name type="scientific">Giardia intestinalis</name>
    <name type="common">Giardia lamblia</name>
    <dbReference type="NCBI Taxonomy" id="5741"/>
    <lineage>
        <taxon>Eukaryota</taxon>
        <taxon>Metamonada</taxon>
        <taxon>Diplomonadida</taxon>
        <taxon>Hexamitidae</taxon>
        <taxon>Giardiinae</taxon>
        <taxon>Giardia</taxon>
    </lineage>
</organism>
<evidence type="ECO:0000256" key="4">
    <source>
        <dbReference type="PROSITE-ProRule" id="PRU10141"/>
    </source>
</evidence>
<dbReference type="GO" id="GO:0005524">
    <property type="term" value="F:ATP binding"/>
    <property type="evidence" value="ECO:0007669"/>
    <property type="project" value="UniProtKB-UniRule"/>
</dbReference>
<reference evidence="6 7" key="2">
    <citation type="journal article" date="2013" name="Genome Biol. Evol.">
        <title>Genome sequencing of Giardia lamblia genotypes A2 and B isolates (DH and GS) and comparative analysis with the genomes of genotypes A1 and E (WB and Pig).</title>
        <authorList>
            <person name="Adam R.D."/>
            <person name="Dahlstrom E.W."/>
            <person name="Martens C.A."/>
            <person name="Bruno D.P."/>
            <person name="Barbian K.D."/>
            <person name="Ricklefs S.M."/>
            <person name="Hernandez M.M."/>
            <person name="Narla N.P."/>
            <person name="Patel R.B."/>
            <person name="Porcella S.F."/>
            <person name="Nash T.E."/>
        </authorList>
    </citation>
    <scope>NUCLEOTIDE SEQUENCE [LARGE SCALE GENOMIC DNA]</scope>
    <source>
        <strain evidence="6 7">GS</strain>
    </source>
</reference>
<dbReference type="SUPFAM" id="SSF52540">
    <property type="entry name" value="P-loop containing nucleoside triphosphate hydrolases"/>
    <property type="match status" value="1"/>
</dbReference>
<reference evidence="7" key="1">
    <citation type="submission" date="2012-02" db="EMBL/GenBank/DDBJ databases">
        <title>Genome sequencing of Giardia lamblia Genotypes A2 and B isolates (DH and GS) and comparative analysis with the genomes of Genotypes A1 and E (WB and Pig).</title>
        <authorList>
            <person name="Adam R."/>
            <person name="Dahlstrom E."/>
            <person name="Martens C."/>
            <person name="Bruno D."/>
            <person name="Barbian K."/>
            <person name="Porcella S.F."/>
            <person name="Nash T."/>
        </authorList>
    </citation>
    <scope>NUCLEOTIDE SEQUENCE</scope>
    <source>
        <strain evidence="7">GS</strain>
    </source>
</reference>
<evidence type="ECO:0000256" key="1">
    <source>
        <dbReference type="ARBA" id="ARBA00022741"/>
    </source>
</evidence>
<dbReference type="VEuPathDB" id="GiardiaDB:DHA2_150514"/>
<name>V6TXD6_GIAIN</name>
<dbReference type="VEuPathDB" id="GiardiaDB:GL50581_3224"/>
<dbReference type="InterPro" id="IPR000719">
    <property type="entry name" value="Prot_kinase_dom"/>
</dbReference>
<feature type="domain" description="Protein kinase" evidence="5">
    <location>
        <begin position="166"/>
        <end position="427"/>
    </location>
</feature>
<dbReference type="Gene3D" id="1.10.510.10">
    <property type="entry name" value="Transferase(Phosphotransferase) domain 1"/>
    <property type="match status" value="1"/>
</dbReference>
<evidence type="ECO:0000256" key="2">
    <source>
        <dbReference type="ARBA" id="ARBA00022840"/>
    </source>
</evidence>
<dbReference type="PANTHER" id="PTHR32046">
    <property type="entry name" value="G DOMAIN-CONTAINING PROTEIN"/>
    <property type="match status" value="1"/>
</dbReference>
<dbReference type="PANTHER" id="PTHR32046:SF11">
    <property type="entry name" value="IMMUNE-ASSOCIATED NUCLEOTIDE-BINDING PROTEIN 10-LIKE"/>
    <property type="match status" value="1"/>
</dbReference>
<dbReference type="Pfam" id="PF00023">
    <property type="entry name" value="Ank"/>
    <property type="match status" value="1"/>
</dbReference>
<dbReference type="VEuPathDB" id="GiardiaDB:GL50803_009605"/>
<accession>V6TXD6</accession>
<dbReference type="VEuPathDB" id="GiardiaDB:GL50803_0017510"/>
<feature type="binding site" evidence="4">
    <location>
        <position position="192"/>
    </location>
    <ligand>
        <name>ATP</name>
        <dbReference type="ChEBI" id="CHEBI:30616"/>
    </ligand>
</feature>
<dbReference type="PROSITE" id="PS50088">
    <property type="entry name" value="ANK_REPEAT"/>
    <property type="match status" value="1"/>
</dbReference>
<dbReference type="PROSITE" id="PS50297">
    <property type="entry name" value="ANK_REP_REGION"/>
    <property type="match status" value="1"/>
</dbReference>
<dbReference type="SMART" id="SM00248">
    <property type="entry name" value="ANK"/>
    <property type="match status" value="6"/>
</dbReference>
<evidence type="ECO:0000313" key="7">
    <source>
        <dbReference type="Proteomes" id="UP000018040"/>
    </source>
</evidence>
<sequence length="984" mass="109027">MFVTKGFSEVHGNGSPGPAELQAGPGLAGWADCRPQTSRCDPSLSEMLGVAQLRVKGDCHRFCSNASTCCGTLPSLGALVSMLPVRWRGHAILLLRQLLIFTMYLLAAGGTISLTQSEQIGLNVNKRALGSKCAHTMSDGNRDPAAKNAKDDTKIVPTFNLDELNRCKGQLLGGGGFGKVYAINGFPSLAVKEIWLKGQPDRLVEITKFELEALSRFSHSGVLKYHQVLANGDFLYIIMDCYHEDLKEFIAKYRKNREPIPRELMLFILRQLASALAYVHNPTKVDADGNSLPAVVHRDLKPANILMSRDGDCVVIADFGLCKDAQHDGITFAGTPPYMVPETFIYQKTSRASDIWALGVIIYELVTLKLPKFSRKWEPEDAKEFFVPEWKPDLSAVKDEFTRTILEKIFVLDPDERPTAGELRAFFWALNASDAEAKPRISALEAALKDARANNLSLKKGLQTRLTEINSLRNIIATQATELNFLRESLKKLAAQDPSWTPLMRAAVAGDIEAVKKHLSRKDKNSNDGDAAYTLAAKVGQGAILELLDPTDERGVTALMRAAEKDDVEVVKALVIKQRKLRDSDGKTALIHAAERGSIGAVKILLEHEKGIKDKQGRTALCYTLKNKHLEAAKTIIPHEDPTDEDGVTALMRAAARGDAEMVELLIPIRRWIEDKDGNTAFMHVLRNKHEGIASLLIEHESRSPSEKCLMQSNLAKPRSPSASNKPITILVLGETGVGKSTFVNGIINYLRFDHLPEAAEEVSRIQWAVPMKFVLLDENYAETTVRMGPSDDNENTENVSVSVTQDPKLHALDSSGTKVQLIDTPEIGDTRGYDYDGANFDKIIDFITDYEIHGILILLKPDTRLSASFKFCIEKLLARLPVGAKKNIVFCFTNARSTHYRPGDSYTALKELLDQRKVDVKLSKDIMYRFDNEAVRFRLPGPAGLPLQQKAWTTSAKAGPEQRRSCVAQYRVCTLQSHCMAER</sequence>